<reference evidence="3" key="1">
    <citation type="submission" date="2025-08" db="UniProtKB">
        <authorList>
            <consortium name="RefSeq"/>
        </authorList>
    </citation>
    <scope>IDENTIFICATION</scope>
    <source>
        <strain evidence="3">11010-0011.00</strain>
        <tissue evidence="3">Whole body</tissue>
    </source>
</reference>
<dbReference type="RefSeq" id="XP_030384527.1">
    <property type="nucleotide sequence ID" value="XM_030528667.1"/>
</dbReference>
<protein>
    <submittedName>
        <fullName evidence="3">Uncharacterized protein LOC115631827</fullName>
    </submittedName>
</protein>
<dbReference type="AlphaFoldDB" id="A0A6J2UBF4"/>
<proteinExistence type="predicted"/>
<accession>A0A6J2UBF4</accession>
<name>A0A6J2UBF4_DROLE</name>
<gene>
    <name evidence="3" type="primary">LOC115631827</name>
</gene>
<dbReference type="Proteomes" id="UP000504634">
    <property type="component" value="Unplaced"/>
</dbReference>
<dbReference type="GeneID" id="115631827"/>
<organism evidence="2 3">
    <name type="scientific">Drosophila lebanonensis</name>
    <name type="common">Fruit fly</name>
    <name type="synonym">Scaptodrosophila lebanonensis</name>
    <dbReference type="NCBI Taxonomy" id="7225"/>
    <lineage>
        <taxon>Eukaryota</taxon>
        <taxon>Metazoa</taxon>
        <taxon>Ecdysozoa</taxon>
        <taxon>Arthropoda</taxon>
        <taxon>Hexapoda</taxon>
        <taxon>Insecta</taxon>
        <taxon>Pterygota</taxon>
        <taxon>Neoptera</taxon>
        <taxon>Endopterygota</taxon>
        <taxon>Diptera</taxon>
        <taxon>Brachycera</taxon>
        <taxon>Muscomorpha</taxon>
        <taxon>Ephydroidea</taxon>
        <taxon>Drosophilidae</taxon>
        <taxon>Scaptodrosophila</taxon>
    </lineage>
</organism>
<sequence length="148" mass="16395">MAQVLIGDENSGPRANQNGLPIKQSIQKPVLGQLDNLMHCKPGATPFKAALIESNDSVSSSMCNNSSIKRKQTFEIPQLSKDYCQFPQLATPIHAEEQHTDTDPSLFEYMDLGTCSNCNKPISEIWAENQYLSDNVIDAITCFSKEDN</sequence>
<keyword evidence="2" id="KW-1185">Reference proteome</keyword>
<evidence type="ECO:0000313" key="2">
    <source>
        <dbReference type="Proteomes" id="UP000504634"/>
    </source>
</evidence>
<evidence type="ECO:0000313" key="3">
    <source>
        <dbReference type="RefSeq" id="XP_030384527.1"/>
    </source>
</evidence>
<evidence type="ECO:0000256" key="1">
    <source>
        <dbReference type="SAM" id="MobiDB-lite"/>
    </source>
</evidence>
<feature type="region of interest" description="Disordered" evidence="1">
    <location>
        <begin position="1"/>
        <end position="21"/>
    </location>
</feature>